<feature type="domain" description="Tyrosine-protein phosphatase" evidence="7">
    <location>
        <begin position="5"/>
        <end position="120"/>
    </location>
</feature>
<dbReference type="Gene3D" id="3.90.190.10">
    <property type="entry name" value="Protein tyrosine phosphatase superfamily"/>
    <property type="match status" value="2"/>
</dbReference>
<dbReference type="SMART" id="SM00195">
    <property type="entry name" value="DSPc"/>
    <property type="match status" value="1"/>
</dbReference>
<dbReference type="GeneID" id="103513724"/>
<dbReference type="PANTHER" id="PTHR45948:SF2">
    <property type="entry name" value="DUAL SPECIFICITY PROTEIN PHOSPHATASE"/>
    <property type="match status" value="1"/>
</dbReference>
<reference evidence="9" key="1">
    <citation type="submission" date="2025-08" db="UniProtKB">
        <authorList>
            <consortium name="RefSeq"/>
        </authorList>
    </citation>
    <scope>IDENTIFICATION</scope>
</reference>
<evidence type="ECO:0000313" key="9">
    <source>
        <dbReference type="RefSeq" id="XP_026682514.1"/>
    </source>
</evidence>
<gene>
    <name evidence="9" type="primary">LOC103513724</name>
</gene>
<dbReference type="Pfam" id="PF00782">
    <property type="entry name" value="DSPc"/>
    <property type="match status" value="1"/>
</dbReference>
<name>A0A3Q0J216_DIACI</name>
<protein>
    <submittedName>
        <fullName evidence="9">Uncharacterized protein LOC103513724</fullName>
    </submittedName>
</protein>
<feature type="compositionally biased region" description="Basic residues" evidence="6">
    <location>
        <begin position="342"/>
        <end position="352"/>
    </location>
</feature>
<comment type="catalytic activity">
    <reaction evidence="5">
        <text>O-phospho-L-threonyl-[protein] + H2O = L-threonyl-[protein] + phosphate</text>
        <dbReference type="Rhea" id="RHEA:47004"/>
        <dbReference type="Rhea" id="RHEA-COMP:11060"/>
        <dbReference type="Rhea" id="RHEA-COMP:11605"/>
        <dbReference type="ChEBI" id="CHEBI:15377"/>
        <dbReference type="ChEBI" id="CHEBI:30013"/>
        <dbReference type="ChEBI" id="CHEBI:43474"/>
        <dbReference type="ChEBI" id="CHEBI:61977"/>
        <dbReference type="EC" id="3.1.3.16"/>
    </reaction>
</comment>
<evidence type="ECO:0000256" key="5">
    <source>
        <dbReference type="ARBA" id="ARBA00048336"/>
    </source>
</evidence>
<comment type="catalytic activity">
    <reaction evidence="4">
        <text>O-phospho-L-seryl-[protein] + H2O = L-seryl-[protein] + phosphate</text>
        <dbReference type="Rhea" id="RHEA:20629"/>
        <dbReference type="Rhea" id="RHEA-COMP:9863"/>
        <dbReference type="Rhea" id="RHEA-COMP:11604"/>
        <dbReference type="ChEBI" id="CHEBI:15377"/>
        <dbReference type="ChEBI" id="CHEBI:29999"/>
        <dbReference type="ChEBI" id="CHEBI:43474"/>
        <dbReference type="ChEBI" id="CHEBI:83421"/>
        <dbReference type="EC" id="3.1.3.16"/>
    </reaction>
</comment>
<keyword evidence="3" id="KW-0904">Protein phosphatase</keyword>
<evidence type="ECO:0000313" key="8">
    <source>
        <dbReference type="Proteomes" id="UP000079169"/>
    </source>
</evidence>
<evidence type="ECO:0000256" key="4">
    <source>
        <dbReference type="ARBA" id="ARBA00047761"/>
    </source>
</evidence>
<evidence type="ECO:0000256" key="2">
    <source>
        <dbReference type="ARBA" id="ARBA00022801"/>
    </source>
</evidence>
<dbReference type="KEGG" id="dci:103513724"/>
<comment type="similarity">
    <text evidence="1">Belongs to the protein-tyrosine phosphatase family. Non-receptor class dual specificity subfamily.</text>
</comment>
<keyword evidence="2" id="KW-0378">Hydrolase</keyword>
<dbReference type="SUPFAM" id="SSF52799">
    <property type="entry name" value="(Phosphotyrosine protein) phosphatases II"/>
    <property type="match status" value="1"/>
</dbReference>
<dbReference type="InterPro" id="IPR000340">
    <property type="entry name" value="Dual-sp_phosphatase_cat-dom"/>
</dbReference>
<dbReference type="AlphaFoldDB" id="A0A3Q0J216"/>
<feature type="compositionally biased region" description="Low complexity" evidence="6">
    <location>
        <begin position="261"/>
        <end position="299"/>
    </location>
</feature>
<dbReference type="Proteomes" id="UP000079169">
    <property type="component" value="Unplaced"/>
</dbReference>
<dbReference type="InterPro" id="IPR029021">
    <property type="entry name" value="Prot-tyrosine_phosphatase-like"/>
</dbReference>
<dbReference type="GO" id="GO:0004722">
    <property type="term" value="F:protein serine/threonine phosphatase activity"/>
    <property type="evidence" value="ECO:0007669"/>
    <property type="project" value="UniProtKB-EC"/>
</dbReference>
<dbReference type="GO" id="GO:0004725">
    <property type="term" value="F:protein tyrosine phosphatase activity"/>
    <property type="evidence" value="ECO:0007669"/>
    <property type="project" value="TreeGrafter"/>
</dbReference>
<proteinExistence type="inferred from homology"/>
<dbReference type="STRING" id="121845.A0A3Q0J216"/>
<dbReference type="RefSeq" id="XP_026682514.1">
    <property type="nucleotide sequence ID" value="XM_026826713.1"/>
</dbReference>
<dbReference type="PaxDb" id="121845-A0A3Q0J216"/>
<sequence length="352" mass="38733">MVTARGNCVLPGLYVGNYRDSKDAVQLDRFNITHIVAIHDSARKIHPDKHYLCVLASDTVEQNLAQFLAGMSRSVTVTIAYIMSVTSLNWKEALKVVRVGRAIANPNNGFQKQLQDFECFRLADERRRLRERFPSRALASMDEEQCQLLLIAYQGLLSGKHICEGNCAMGEICPTGMCRASRSRRRLRERFPSRALASMDEEQCQLLLIAYQGLLSGKHICEGNCAMGEICPTGMCRASRSRTNRRKTSSTSLQNFACASSSSSSSHLTRSNSTLSPKRRPSSSPSKLSGSAPASPKSSVLDLSIYPETPEDSHSLLATLSLPSCSSAPPSPHPRTSSSQKLLRKISLHRTS</sequence>
<evidence type="ECO:0000256" key="3">
    <source>
        <dbReference type="ARBA" id="ARBA00022912"/>
    </source>
</evidence>
<evidence type="ECO:0000256" key="1">
    <source>
        <dbReference type="ARBA" id="ARBA00008601"/>
    </source>
</evidence>
<evidence type="ECO:0000259" key="7">
    <source>
        <dbReference type="SMART" id="SM00195"/>
    </source>
</evidence>
<dbReference type="GO" id="GO:0007165">
    <property type="term" value="P:signal transduction"/>
    <property type="evidence" value="ECO:0007669"/>
    <property type="project" value="TreeGrafter"/>
</dbReference>
<feature type="region of interest" description="Disordered" evidence="6">
    <location>
        <begin position="261"/>
        <end position="352"/>
    </location>
</feature>
<dbReference type="GO" id="GO:0005829">
    <property type="term" value="C:cytosol"/>
    <property type="evidence" value="ECO:0007669"/>
    <property type="project" value="TreeGrafter"/>
</dbReference>
<organism evidence="8 9">
    <name type="scientific">Diaphorina citri</name>
    <name type="common">Asian citrus psyllid</name>
    <dbReference type="NCBI Taxonomy" id="121845"/>
    <lineage>
        <taxon>Eukaryota</taxon>
        <taxon>Metazoa</taxon>
        <taxon>Ecdysozoa</taxon>
        <taxon>Arthropoda</taxon>
        <taxon>Hexapoda</taxon>
        <taxon>Insecta</taxon>
        <taxon>Pterygota</taxon>
        <taxon>Neoptera</taxon>
        <taxon>Paraneoptera</taxon>
        <taxon>Hemiptera</taxon>
        <taxon>Sternorrhyncha</taxon>
        <taxon>Psylloidea</taxon>
        <taxon>Psyllidae</taxon>
        <taxon>Diaphorininae</taxon>
        <taxon>Diaphorina</taxon>
    </lineage>
</organism>
<keyword evidence="8" id="KW-1185">Reference proteome</keyword>
<dbReference type="InterPro" id="IPR020422">
    <property type="entry name" value="TYR_PHOSPHATASE_DUAL_dom"/>
</dbReference>
<accession>A0A3Q0J216</accession>
<feature type="compositionally biased region" description="Low complexity" evidence="6">
    <location>
        <begin position="315"/>
        <end position="328"/>
    </location>
</feature>
<evidence type="ECO:0000256" key="6">
    <source>
        <dbReference type="SAM" id="MobiDB-lite"/>
    </source>
</evidence>
<dbReference type="PANTHER" id="PTHR45948">
    <property type="entry name" value="DUAL SPECIFICITY PROTEIN PHOSPHATASE DDB_G0269404-RELATED"/>
    <property type="match status" value="1"/>
</dbReference>